<keyword evidence="2" id="KW-1185">Reference proteome</keyword>
<evidence type="ECO:0000313" key="1">
    <source>
        <dbReference type="EMBL" id="MEV0707509.1"/>
    </source>
</evidence>
<name>A0ABV3FQ07_9NOCA</name>
<comment type="caution">
    <text evidence="1">The sequence shown here is derived from an EMBL/GenBank/DDBJ whole genome shotgun (WGS) entry which is preliminary data.</text>
</comment>
<sequence>MDKIVVTSDAVRQYGNAAAGMAADVAVAGAANQAAIIAAAIPVFGLIGQDFLATFAGAQANNLTSVAELAHVYAMTAVAAHESAALYDVTEASAVTDFGSVDKI</sequence>
<dbReference type="RefSeq" id="WP_109525444.1">
    <property type="nucleotide sequence ID" value="NZ_JBEXKW010000016.1"/>
</dbReference>
<dbReference type="InterPro" id="IPR022536">
    <property type="entry name" value="EspC"/>
</dbReference>
<accession>A0ABV3FQ07</accession>
<gene>
    <name evidence="1" type="ORF">AB0I48_08110</name>
</gene>
<proteinExistence type="predicted"/>
<dbReference type="EMBL" id="JBFAKC010000003">
    <property type="protein sequence ID" value="MEV0707509.1"/>
    <property type="molecule type" value="Genomic_DNA"/>
</dbReference>
<reference evidence="1 2" key="1">
    <citation type="submission" date="2024-06" db="EMBL/GenBank/DDBJ databases">
        <title>The Natural Products Discovery Center: Release of the First 8490 Sequenced Strains for Exploring Actinobacteria Biosynthetic Diversity.</title>
        <authorList>
            <person name="Kalkreuter E."/>
            <person name="Kautsar S.A."/>
            <person name="Yang D."/>
            <person name="Bader C.D."/>
            <person name="Teijaro C.N."/>
            <person name="Fluegel L."/>
            <person name="Davis C.M."/>
            <person name="Simpson J.R."/>
            <person name="Lauterbach L."/>
            <person name="Steele A.D."/>
            <person name="Gui C."/>
            <person name="Meng S."/>
            <person name="Li G."/>
            <person name="Viehrig K."/>
            <person name="Ye F."/>
            <person name="Su P."/>
            <person name="Kiefer A.F."/>
            <person name="Nichols A."/>
            <person name="Cepeda A.J."/>
            <person name="Yan W."/>
            <person name="Fan B."/>
            <person name="Jiang Y."/>
            <person name="Adhikari A."/>
            <person name="Zheng C.-J."/>
            <person name="Schuster L."/>
            <person name="Cowan T.M."/>
            <person name="Smanski M.J."/>
            <person name="Chevrette M.G."/>
            <person name="De Carvalho L.P.S."/>
            <person name="Shen B."/>
        </authorList>
    </citation>
    <scope>NUCLEOTIDE SEQUENCE [LARGE SCALE GENOMIC DNA]</scope>
    <source>
        <strain evidence="1 2">NPDC050403</strain>
    </source>
</reference>
<dbReference type="Pfam" id="PF10824">
    <property type="entry name" value="T7SS_ESX_EspC"/>
    <property type="match status" value="1"/>
</dbReference>
<evidence type="ECO:0000313" key="2">
    <source>
        <dbReference type="Proteomes" id="UP001551695"/>
    </source>
</evidence>
<protein>
    <submittedName>
        <fullName evidence="1">Type VII secretion target</fullName>
    </submittedName>
</protein>
<dbReference type="Proteomes" id="UP001551695">
    <property type="component" value="Unassembled WGS sequence"/>
</dbReference>
<organism evidence="1 2">
    <name type="scientific">Nocardia aurea</name>
    <dbReference type="NCBI Taxonomy" id="2144174"/>
    <lineage>
        <taxon>Bacteria</taxon>
        <taxon>Bacillati</taxon>
        <taxon>Actinomycetota</taxon>
        <taxon>Actinomycetes</taxon>
        <taxon>Mycobacteriales</taxon>
        <taxon>Nocardiaceae</taxon>
        <taxon>Nocardia</taxon>
    </lineage>
</organism>